<accession>A0A834SUB1</accession>
<keyword evidence="3" id="KW-1185">Reference proteome</keyword>
<reference evidence="2" key="1">
    <citation type="submission" date="2020-09" db="EMBL/GenBank/DDBJ databases">
        <title>Genome-Enabled Discovery of Anthraquinone Biosynthesis in Senna tora.</title>
        <authorList>
            <person name="Kang S.-H."/>
            <person name="Pandey R.P."/>
            <person name="Lee C.-M."/>
            <person name="Sim J.-S."/>
            <person name="Jeong J.-T."/>
            <person name="Choi B.-S."/>
            <person name="Jung M."/>
            <person name="Ginzburg D."/>
            <person name="Zhao K."/>
            <person name="Won S.Y."/>
            <person name="Oh T.-J."/>
            <person name="Yu Y."/>
            <person name="Kim N.-H."/>
            <person name="Lee O.R."/>
            <person name="Lee T.-H."/>
            <person name="Bashyal P."/>
            <person name="Kim T.-S."/>
            <person name="Lee W.-H."/>
            <person name="Kawkins C."/>
            <person name="Kim C.-K."/>
            <person name="Kim J.S."/>
            <person name="Ahn B.O."/>
            <person name="Rhee S.Y."/>
            <person name="Sohng J.K."/>
        </authorList>
    </citation>
    <scope>NUCLEOTIDE SEQUENCE</scope>
    <source>
        <tissue evidence="2">Leaf</tissue>
    </source>
</reference>
<organism evidence="2 3">
    <name type="scientific">Senna tora</name>
    <dbReference type="NCBI Taxonomy" id="362788"/>
    <lineage>
        <taxon>Eukaryota</taxon>
        <taxon>Viridiplantae</taxon>
        <taxon>Streptophyta</taxon>
        <taxon>Embryophyta</taxon>
        <taxon>Tracheophyta</taxon>
        <taxon>Spermatophyta</taxon>
        <taxon>Magnoliopsida</taxon>
        <taxon>eudicotyledons</taxon>
        <taxon>Gunneridae</taxon>
        <taxon>Pentapetalae</taxon>
        <taxon>rosids</taxon>
        <taxon>fabids</taxon>
        <taxon>Fabales</taxon>
        <taxon>Fabaceae</taxon>
        <taxon>Caesalpinioideae</taxon>
        <taxon>Cassia clade</taxon>
        <taxon>Senna</taxon>
    </lineage>
</organism>
<evidence type="ECO:0000256" key="1">
    <source>
        <dbReference type="SAM" id="MobiDB-lite"/>
    </source>
</evidence>
<evidence type="ECO:0000313" key="3">
    <source>
        <dbReference type="Proteomes" id="UP000634136"/>
    </source>
</evidence>
<proteinExistence type="predicted"/>
<protein>
    <submittedName>
        <fullName evidence="2">Uncharacterized protein</fullName>
    </submittedName>
</protein>
<gene>
    <name evidence="2" type="ORF">G2W53_036605</name>
</gene>
<dbReference type="AlphaFoldDB" id="A0A834SUB1"/>
<name>A0A834SUB1_9FABA</name>
<feature type="region of interest" description="Disordered" evidence="1">
    <location>
        <begin position="1"/>
        <end position="33"/>
    </location>
</feature>
<dbReference type="Proteomes" id="UP000634136">
    <property type="component" value="Unassembled WGS sequence"/>
</dbReference>
<dbReference type="EMBL" id="JAAIUW010000011">
    <property type="protein sequence ID" value="KAF7809862.1"/>
    <property type="molecule type" value="Genomic_DNA"/>
</dbReference>
<comment type="caution">
    <text evidence="2">The sequence shown here is derived from an EMBL/GenBank/DDBJ whole genome shotgun (WGS) entry which is preliminary data.</text>
</comment>
<evidence type="ECO:0000313" key="2">
    <source>
        <dbReference type="EMBL" id="KAF7809862.1"/>
    </source>
</evidence>
<sequence length="33" mass="3794">MAQPARTTQIKKERNQSSDHCLPPKTPPNYEIN</sequence>